<name>A0A2T2P3P1_CORCC</name>
<evidence type="ECO:0000256" key="1">
    <source>
        <dbReference type="SAM" id="MobiDB-lite"/>
    </source>
</evidence>
<gene>
    <name evidence="2" type="ORF">BS50DRAFT_243607</name>
</gene>
<dbReference type="AlphaFoldDB" id="A0A2T2P3P1"/>
<feature type="region of interest" description="Disordered" evidence="1">
    <location>
        <begin position="18"/>
        <end position="117"/>
    </location>
</feature>
<keyword evidence="3" id="KW-1185">Reference proteome</keyword>
<organism evidence="2 3">
    <name type="scientific">Corynespora cassiicola Philippines</name>
    <dbReference type="NCBI Taxonomy" id="1448308"/>
    <lineage>
        <taxon>Eukaryota</taxon>
        <taxon>Fungi</taxon>
        <taxon>Dikarya</taxon>
        <taxon>Ascomycota</taxon>
        <taxon>Pezizomycotina</taxon>
        <taxon>Dothideomycetes</taxon>
        <taxon>Pleosporomycetidae</taxon>
        <taxon>Pleosporales</taxon>
        <taxon>Corynesporascaceae</taxon>
        <taxon>Corynespora</taxon>
    </lineage>
</organism>
<protein>
    <submittedName>
        <fullName evidence="2">Uncharacterized protein</fullName>
    </submittedName>
</protein>
<proteinExistence type="predicted"/>
<sequence length="117" mass="13186">MNTRPTVFETSILLPAPRSIRRKRSRQVPIGRTVQPPTVPRRSTPHPLPLQKKRPPLGRQPASPRYIAFHSPPRPAQGAHRILNAHHPSSIAQRSPRLHSTRFGGSRTMPRMLDPPS</sequence>
<dbReference type="EMBL" id="KZ678130">
    <property type="protein sequence ID" value="PSN72136.1"/>
    <property type="molecule type" value="Genomic_DNA"/>
</dbReference>
<reference evidence="2 3" key="1">
    <citation type="journal article" date="2018" name="Front. Microbiol.">
        <title>Genome-Wide Analysis of Corynespora cassiicola Leaf Fall Disease Putative Effectors.</title>
        <authorList>
            <person name="Lopez D."/>
            <person name="Ribeiro S."/>
            <person name="Label P."/>
            <person name="Fumanal B."/>
            <person name="Venisse J.S."/>
            <person name="Kohler A."/>
            <person name="de Oliveira R.R."/>
            <person name="Labutti K."/>
            <person name="Lipzen A."/>
            <person name="Lail K."/>
            <person name="Bauer D."/>
            <person name="Ohm R.A."/>
            <person name="Barry K.W."/>
            <person name="Spatafora J."/>
            <person name="Grigoriev I.V."/>
            <person name="Martin F.M."/>
            <person name="Pujade-Renaud V."/>
        </authorList>
    </citation>
    <scope>NUCLEOTIDE SEQUENCE [LARGE SCALE GENOMIC DNA]</scope>
    <source>
        <strain evidence="2 3">Philippines</strain>
    </source>
</reference>
<evidence type="ECO:0000313" key="2">
    <source>
        <dbReference type="EMBL" id="PSN72136.1"/>
    </source>
</evidence>
<evidence type="ECO:0000313" key="3">
    <source>
        <dbReference type="Proteomes" id="UP000240883"/>
    </source>
</evidence>
<dbReference type="Proteomes" id="UP000240883">
    <property type="component" value="Unassembled WGS sequence"/>
</dbReference>
<accession>A0A2T2P3P1</accession>